<evidence type="ECO:0000313" key="4">
    <source>
        <dbReference type="Proteomes" id="UP000034392"/>
    </source>
</evidence>
<dbReference type="EC" id="4.2.2.-" evidence="1"/>
<keyword evidence="4" id="KW-1185">Reference proteome</keyword>
<dbReference type="GO" id="GO:0000270">
    <property type="term" value="P:peptidoglycan metabolic process"/>
    <property type="evidence" value="ECO:0007669"/>
    <property type="project" value="UniProtKB-UniRule"/>
</dbReference>
<organism evidence="3 4">
    <name type="scientific">Croceibacterium atlanticum</name>
    <dbReference type="NCBI Taxonomy" id="1267766"/>
    <lineage>
        <taxon>Bacteria</taxon>
        <taxon>Pseudomonadati</taxon>
        <taxon>Pseudomonadota</taxon>
        <taxon>Alphaproteobacteria</taxon>
        <taxon>Sphingomonadales</taxon>
        <taxon>Erythrobacteraceae</taxon>
        <taxon>Croceibacterium</taxon>
    </lineage>
</organism>
<feature type="chain" id="PRO_5041747911" description="Endolytic peptidoglycan transglycosylase RlpA" evidence="1">
    <location>
        <begin position="25"/>
        <end position="180"/>
    </location>
</feature>
<gene>
    <name evidence="1" type="primary">rlpA</name>
    <name evidence="3" type="ORF">WYH_00130</name>
</gene>
<feature type="signal peptide" evidence="1">
    <location>
        <begin position="1"/>
        <end position="24"/>
    </location>
</feature>
<dbReference type="GO" id="GO:0008932">
    <property type="term" value="F:lytic endotransglycosylase activity"/>
    <property type="evidence" value="ECO:0007669"/>
    <property type="project" value="UniProtKB-UniRule"/>
</dbReference>
<dbReference type="InterPro" id="IPR034718">
    <property type="entry name" value="RlpA"/>
</dbReference>
<dbReference type="EMBL" id="CP011452">
    <property type="protein sequence ID" value="AKH41196.1"/>
    <property type="molecule type" value="Genomic_DNA"/>
</dbReference>
<dbReference type="InterPro" id="IPR012997">
    <property type="entry name" value="RplA"/>
</dbReference>
<dbReference type="Proteomes" id="UP000034392">
    <property type="component" value="Chromosome"/>
</dbReference>
<comment type="similarity">
    <text evidence="1 2">Belongs to the RlpA family.</text>
</comment>
<evidence type="ECO:0000313" key="3">
    <source>
        <dbReference type="EMBL" id="AKH41196.1"/>
    </source>
</evidence>
<dbReference type="RefSeq" id="WP_413226735.1">
    <property type="nucleotide sequence ID" value="NZ_CP011452.2"/>
</dbReference>
<dbReference type="HAMAP" id="MF_02071">
    <property type="entry name" value="RlpA"/>
    <property type="match status" value="1"/>
</dbReference>
<dbReference type="PATRIC" id="fig|1267766.3.peg.132"/>
<dbReference type="Pfam" id="PF03330">
    <property type="entry name" value="DPBB_1"/>
    <property type="match status" value="1"/>
</dbReference>
<dbReference type="KEGG" id="aay:WYH_00130"/>
<sequence precursor="true">MMNRIAIGAVALLALVGSLTAVNAADAVEVATPAAEAPVDMPRFAPSEEDFDAAFVKYDRPPSALSVPDHAVDLETIEPAQAEDLGTGIASYYGKRFAGRPTASGEAFDPQQHTAAHRTLPFGSKVRVTNPRNGRSVVVRINDRGPFVKGRTIDLSRGAAEEVGIVAAGHGTVQLALLSD</sequence>
<dbReference type="NCBIfam" id="TIGR00413">
    <property type="entry name" value="rlpA"/>
    <property type="match status" value="1"/>
</dbReference>
<dbReference type="AlphaFoldDB" id="A0A0F7KPY5"/>
<proteinExistence type="inferred from homology"/>
<protein>
    <recommendedName>
        <fullName evidence="1">Endolytic peptidoglycan transglycosylase RlpA</fullName>
        <ecNumber evidence="1">4.2.2.-</ecNumber>
    </recommendedName>
</protein>
<dbReference type="GO" id="GO:0071555">
    <property type="term" value="P:cell wall organization"/>
    <property type="evidence" value="ECO:0007669"/>
    <property type="project" value="UniProtKB-KW"/>
</dbReference>
<accession>A0A0F7KPY5</accession>
<dbReference type="InterPro" id="IPR036908">
    <property type="entry name" value="RlpA-like_sf"/>
</dbReference>
<dbReference type="PANTHER" id="PTHR34183">
    <property type="entry name" value="ENDOLYTIC PEPTIDOGLYCAN TRANSGLYCOSYLASE RLPA"/>
    <property type="match status" value="1"/>
</dbReference>
<dbReference type="Gene3D" id="2.40.40.10">
    <property type="entry name" value="RlpA-like domain"/>
    <property type="match status" value="1"/>
</dbReference>
<evidence type="ECO:0000256" key="2">
    <source>
        <dbReference type="RuleBase" id="RU003495"/>
    </source>
</evidence>
<name>A0A0F7KPY5_9SPHN</name>
<keyword evidence="1" id="KW-0961">Cell wall biogenesis/degradation</keyword>
<dbReference type="PANTHER" id="PTHR34183:SF8">
    <property type="entry name" value="ENDOLYTIC PEPTIDOGLYCAN TRANSGLYCOSYLASE RLPA-RELATED"/>
    <property type="match status" value="1"/>
</dbReference>
<dbReference type="SUPFAM" id="SSF50685">
    <property type="entry name" value="Barwin-like endoglucanases"/>
    <property type="match status" value="1"/>
</dbReference>
<evidence type="ECO:0000256" key="1">
    <source>
        <dbReference type="HAMAP-Rule" id="MF_02071"/>
    </source>
</evidence>
<comment type="function">
    <text evidence="1">Lytic transglycosylase with a strong preference for naked glycan strands that lack stem peptides.</text>
</comment>
<reference evidence="3" key="1">
    <citation type="submission" date="2015-05" db="EMBL/GenBank/DDBJ databases">
        <title>The complete genome of Altererythrobacter atlanticus strain 26DY36.</title>
        <authorList>
            <person name="Wu Y.-H."/>
            <person name="Cheng H."/>
            <person name="Wu X.-W."/>
        </authorList>
    </citation>
    <scope>NUCLEOTIDE SEQUENCE [LARGE SCALE GENOMIC DNA]</scope>
    <source>
        <strain evidence="3">26DY36</strain>
    </source>
</reference>
<dbReference type="InterPro" id="IPR009009">
    <property type="entry name" value="RlpA-like_DPBB"/>
</dbReference>
<dbReference type="CDD" id="cd22268">
    <property type="entry name" value="DPBB_RlpA-like"/>
    <property type="match status" value="1"/>
</dbReference>
<keyword evidence="1" id="KW-0732">Signal</keyword>
<keyword evidence="1" id="KW-0456">Lyase</keyword>